<gene>
    <name evidence="2" type="ORF">METUNv1_01976</name>
</gene>
<name>F5RCH2_METUF</name>
<feature type="compositionally biased region" description="Basic and acidic residues" evidence="1">
    <location>
        <begin position="17"/>
        <end position="28"/>
    </location>
</feature>
<dbReference type="STRING" id="1000565.METUNv1_01976"/>
<accession>F5RCH2</accession>
<dbReference type="EMBL" id="AFHG01000048">
    <property type="protein sequence ID" value="EGK71752.1"/>
    <property type="molecule type" value="Genomic_DNA"/>
</dbReference>
<sequence length="214" mass="23414">MVRHRHRQPLHAHGGRRREGEAEADDCRAAGAVRHRQAERAALRHPRGHPRRLLGAHPDRACGHQSAVPPAHFPLQGADRLPGAGEHLVQRARRTHREHAGRRLPLPDGQRDRPAGGRQLRAGKVAPGPGAQARLQERLRAGLSRPAAGSPSCREGGAAAAVGATVRAVATHRGAGHDPHRIDFPHRTDDRRPAVRGARVLRRQHVRRTGRRPL</sequence>
<feature type="region of interest" description="Disordered" evidence="1">
    <location>
        <begin position="1"/>
        <end position="70"/>
    </location>
</feature>
<dbReference type="AlphaFoldDB" id="F5RCH2"/>
<proteinExistence type="predicted"/>
<feature type="region of interest" description="Disordered" evidence="1">
    <location>
        <begin position="172"/>
        <end position="194"/>
    </location>
</feature>
<organism evidence="2 3">
    <name type="scientific">Methyloversatilis universalis (strain ATCC BAA-1314 / DSM 25237 / JCM 13912 / CCUG 52030 / FAM5)</name>
    <dbReference type="NCBI Taxonomy" id="1000565"/>
    <lineage>
        <taxon>Bacteria</taxon>
        <taxon>Pseudomonadati</taxon>
        <taxon>Pseudomonadota</taxon>
        <taxon>Betaproteobacteria</taxon>
        <taxon>Nitrosomonadales</taxon>
        <taxon>Sterolibacteriaceae</taxon>
        <taxon>Methyloversatilis</taxon>
    </lineage>
</organism>
<feature type="compositionally biased region" description="Basic residues" evidence="1">
    <location>
        <begin position="43"/>
        <end position="54"/>
    </location>
</feature>
<feature type="compositionally biased region" description="Basic residues" evidence="1">
    <location>
        <begin position="1"/>
        <end position="16"/>
    </location>
</feature>
<feature type="compositionally biased region" description="Basic and acidic residues" evidence="1">
    <location>
        <begin position="175"/>
        <end position="193"/>
    </location>
</feature>
<feature type="region of interest" description="Disordered" evidence="1">
    <location>
        <begin position="92"/>
        <end position="131"/>
    </location>
</feature>
<evidence type="ECO:0000313" key="2">
    <source>
        <dbReference type="EMBL" id="EGK71752.1"/>
    </source>
</evidence>
<evidence type="ECO:0000313" key="3">
    <source>
        <dbReference type="Proteomes" id="UP000005019"/>
    </source>
</evidence>
<feature type="compositionally biased region" description="Basic residues" evidence="1">
    <location>
        <begin position="92"/>
        <end position="102"/>
    </location>
</feature>
<keyword evidence="3" id="KW-1185">Reference proteome</keyword>
<comment type="caution">
    <text evidence="2">The sequence shown here is derived from an EMBL/GenBank/DDBJ whole genome shotgun (WGS) entry which is preliminary data.</text>
</comment>
<evidence type="ECO:0000256" key="1">
    <source>
        <dbReference type="SAM" id="MobiDB-lite"/>
    </source>
</evidence>
<dbReference type="Proteomes" id="UP000005019">
    <property type="component" value="Unassembled WGS sequence"/>
</dbReference>
<reference evidence="2 3" key="1">
    <citation type="journal article" date="2011" name="J. Bacteriol.">
        <title>Genome sequence of Methyloversatilis universalis FAM5T, a methylotrophic representative of the order Rhodocyclales.</title>
        <authorList>
            <person name="Kittichotirat W."/>
            <person name="Good N.M."/>
            <person name="Hall R."/>
            <person name="Bringel F."/>
            <person name="Lajus A."/>
            <person name="Medigue C."/>
            <person name="Smalley N.E."/>
            <person name="Beck D."/>
            <person name="Bumgarner R."/>
            <person name="Vuilleumier S."/>
            <person name="Kalyuzhnaya M.G."/>
        </authorList>
    </citation>
    <scope>NUCLEOTIDE SEQUENCE [LARGE SCALE GENOMIC DNA]</scope>
    <source>
        <strain evidence="3">ATCC BAA-1314 / JCM 13912 / FAM5</strain>
    </source>
</reference>
<protein>
    <submittedName>
        <fullName evidence="2">Uncharacterized protein</fullName>
    </submittedName>
</protein>